<keyword evidence="3" id="KW-0809">Transit peptide</keyword>
<evidence type="ECO:0008006" key="9">
    <source>
        <dbReference type="Google" id="ProtNLM"/>
    </source>
</evidence>
<dbReference type="InterPro" id="IPR001349">
    <property type="entry name" value="Cyt_c_oxidase_su6a"/>
</dbReference>
<evidence type="ECO:0000256" key="4">
    <source>
        <dbReference type="ARBA" id="ARBA00023128"/>
    </source>
</evidence>
<comment type="similarity">
    <text evidence="6">Belongs to the cytochrome c oxidase subunit 6A family.</text>
</comment>
<dbReference type="PANTHER" id="PTHR11504:SF0">
    <property type="entry name" value="CYTOCHROME C OXIDASE SUBUNIT"/>
    <property type="match status" value="1"/>
</dbReference>
<reference evidence="7" key="1">
    <citation type="submission" date="2022-07" db="EMBL/GenBank/DDBJ databases">
        <title>Genome Sequence of Leucocoprinus birnbaumii.</title>
        <authorList>
            <person name="Buettner E."/>
        </authorList>
    </citation>
    <scope>NUCLEOTIDE SEQUENCE</scope>
    <source>
        <strain evidence="7">VT141</strain>
    </source>
</reference>
<proteinExistence type="inferred from homology"/>
<dbReference type="InterPro" id="IPR036418">
    <property type="entry name" value="Cyt_c_oxidase_su6a_sf"/>
</dbReference>
<evidence type="ECO:0000256" key="6">
    <source>
        <dbReference type="RuleBase" id="RU004396"/>
    </source>
</evidence>
<dbReference type="Pfam" id="PF02046">
    <property type="entry name" value="COX6A"/>
    <property type="match status" value="1"/>
</dbReference>
<keyword evidence="5" id="KW-0472">Membrane</keyword>
<keyword evidence="2" id="KW-0999">Mitochondrion inner membrane</keyword>
<evidence type="ECO:0000313" key="8">
    <source>
        <dbReference type="Proteomes" id="UP001213000"/>
    </source>
</evidence>
<organism evidence="7 8">
    <name type="scientific">Leucocoprinus birnbaumii</name>
    <dbReference type="NCBI Taxonomy" id="56174"/>
    <lineage>
        <taxon>Eukaryota</taxon>
        <taxon>Fungi</taxon>
        <taxon>Dikarya</taxon>
        <taxon>Basidiomycota</taxon>
        <taxon>Agaricomycotina</taxon>
        <taxon>Agaricomycetes</taxon>
        <taxon>Agaricomycetidae</taxon>
        <taxon>Agaricales</taxon>
        <taxon>Agaricineae</taxon>
        <taxon>Agaricaceae</taxon>
        <taxon>Leucocoprinus</taxon>
    </lineage>
</organism>
<dbReference type="Gene3D" id="4.10.95.10">
    <property type="entry name" value="Cytochrome c oxidase, subunit VIa"/>
    <property type="match status" value="1"/>
</dbReference>
<dbReference type="PANTHER" id="PTHR11504">
    <property type="entry name" value="CYTOCHROME C OXIDASE POLYPEPTIDE VIA"/>
    <property type="match status" value="1"/>
</dbReference>
<comment type="caution">
    <text evidence="7">The sequence shown here is derived from an EMBL/GenBank/DDBJ whole genome shotgun (WGS) entry which is preliminary data.</text>
</comment>
<sequence>MSGILARTALRAATRTAPRRARGFAQDVAESQNPAYKAYLAEESALTSHATHTTDLWRKISYYVCIPAIAVCCAWVYNVETEHAAHVEHIKHENGGELPETPAYDYLNRRGKPFPWGMNSLFFNPHTNKNMEDA</sequence>
<keyword evidence="8" id="KW-1185">Reference proteome</keyword>
<dbReference type="Proteomes" id="UP001213000">
    <property type="component" value="Unassembled WGS sequence"/>
</dbReference>
<keyword evidence="4" id="KW-0496">Mitochondrion</keyword>
<dbReference type="AlphaFoldDB" id="A0AAD5W137"/>
<accession>A0AAD5W137</accession>
<evidence type="ECO:0000256" key="1">
    <source>
        <dbReference type="ARBA" id="ARBA00004273"/>
    </source>
</evidence>
<dbReference type="GO" id="GO:0006123">
    <property type="term" value="P:mitochondrial electron transport, cytochrome c to oxygen"/>
    <property type="evidence" value="ECO:0007669"/>
    <property type="project" value="TreeGrafter"/>
</dbReference>
<protein>
    <recommendedName>
        <fullName evidence="9">Mitochondrial cytochrome c oxidase subunit VIa</fullName>
    </recommendedName>
</protein>
<evidence type="ECO:0000256" key="3">
    <source>
        <dbReference type="ARBA" id="ARBA00022946"/>
    </source>
</evidence>
<dbReference type="SUPFAM" id="SSF81411">
    <property type="entry name" value="Mitochondrial cytochrome c oxidase subunit VIa"/>
    <property type="match status" value="1"/>
</dbReference>
<dbReference type="GO" id="GO:0005743">
    <property type="term" value="C:mitochondrial inner membrane"/>
    <property type="evidence" value="ECO:0007669"/>
    <property type="project" value="UniProtKB-SubCell"/>
</dbReference>
<comment type="subcellular location">
    <subcellularLocation>
        <location evidence="1">Mitochondrion inner membrane</location>
    </subcellularLocation>
</comment>
<gene>
    <name evidence="7" type="ORF">NP233_g1991</name>
</gene>
<dbReference type="GO" id="GO:0030234">
    <property type="term" value="F:enzyme regulator activity"/>
    <property type="evidence" value="ECO:0007669"/>
    <property type="project" value="TreeGrafter"/>
</dbReference>
<dbReference type="EMBL" id="JANIEX010000081">
    <property type="protein sequence ID" value="KAJ3574096.1"/>
    <property type="molecule type" value="Genomic_DNA"/>
</dbReference>
<evidence type="ECO:0000256" key="2">
    <source>
        <dbReference type="ARBA" id="ARBA00022792"/>
    </source>
</evidence>
<evidence type="ECO:0000313" key="7">
    <source>
        <dbReference type="EMBL" id="KAJ3574096.1"/>
    </source>
</evidence>
<evidence type="ECO:0000256" key="5">
    <source>
        <dbReference type="ARBA" id="ARBA00023136"/>
    </source>
</evidence>
<name>A0AAD5W137_9AGAR</name>